<dbReference type="EMBL" id="JAQJAN010000005">
    <property type="protein sequence ID" value="KAJ5728125.1"/>
    <property type="molecule type" value="Genomic_DNA"/>
</dbReference>
<keyword evidence="6" id="KW-0503">Monooxygenase</keyword>
<comment type="similarity">
    <text evidence="1">Belongs to the FMO family.</text>
</comment>
<dbReference type="AlphaFoldDB" id="A0AAD6HNL3"/>
<evidence type="ECO:0000256" key="4">
    <source>
        <dbReference type="ARBA" id="ARBA00022857"/>
    </source>
</evidence>
<dbReference type="GO" id="GO:0004499">
    <property type="term" value="F:N,N-dimethylaniline monooxygenase activity"/>
    <property type="evidence" value="ECO:0007669"/>
    <property type="project" value="InterPro"/>
</dbReference>
<keyword evidence="3" id="KW-0274">FAD</keyword>
<keyword evidence="7" id="KW-1185">Reference proteome</keyword>
<evidence type="ECO:0000313" key="6">
    <source>
        <dbReference type="EMBL" id="KAJ5728125.1"/>
    </source>
</evidence>
<sequence>MPQVPKRVAVIGAGPAGAIATDALAKEEALDLIRVFERQTAIGGTWIFEPERKSKIPSLEALQERNSDRPVQIPRDIPCFTPPSEDINSHTERFSDTGTHENLHSNLPPDIMCFSQEPIPPVVSEHSLSAYGPAAPFRHRDVMRKWILAIFERGGYEGLVELGTTVELAERLENEWILTLRKFIPEKNCNYWWSERFDSLVVATGHYYLPYIPTIPGIREYDARFPGSIWHSKHYSSLDSCENKRVVVVGGSISAFDALHDIRRVAKTPVISALRRPSPIYGPAAFSHPDIDNRSQISSFDAKTGRINFADGSSVDNVDIVLFATGYDFSLPFLPKIQEVHKRIPGLYAHVFKIDDPTLAFVGMVAGGFGIRVFEWQAVAAARVLSGHAKLPSRKEMEQWEDNRLKERGEGGPFWTLMPDFEKHFHLLKAIAGDPAPGTAGRLLPEFDPKWADTFWEFIRYRTEIWQRDAAKAEKRSQL</sequence>
<dbReference type="SUPFAM" id="SSF51905">
    <property type="entry name" value="FAD/NAD(P)-binding domain"/>
    <property type="match status" value="2"/>
</dbReference>
<accession>A0AAD6HNL3</accession>
<evidence type="ECO:0000256" key="2">
    <source>
        <dbReference type="ARBA" id="ARBA00022630"/>
    </source>
</evidence>
<dbReference type="Pfam" id="PF00743">
    <property type="entry name" value="FMO-like"/>
    <property type="match status" value="2"/>
</dbReference>
<dbReference type="GO" id="GO:0050661">
    <property type="term" value="F:NADP binding"/>
    <property type="evidence" value="ECO:0007669"/>
    <property type="project" value="InterPro"/>
</dbReference>
<comment type="caution">
    <text evidence="6">The sequence shown here is derived from an EMBL/GenBank/DDBJ whole genome shotgun (WGS) entry which is preliminary data.</text>
</comment>
<dbReference type="PIRSF" id="PIRSF000332">
    <property type="entry name" value="FMO"/>
    <property type="match status" value="1"/>
</dbReference>
<name>A0AAD6HNL3_9EURO</name>
<dbReference type="InterPro" id="IPR036188">
    <property type="entry name" value="FAD/NAD-bd_sf"/>
</dbReference>
<dbReference type="GO" id="GO:0050660">
    <property type="term" value="F:flavin adenine dinucleotide binding"/>
    <property type="evidence" value="ECO:0007669"/>
    <property type="project" value="InterPro"/>
</dbReference>
<dbReference type="PANTHER" id="PTHR23023">
    <property type="entry name" value="DIMETHYLANILINE MONOOXYGENASE"/>
    <property type="match status" value="1"/>
</dbReference>
<evidence type="ECO:0000256" key="1">
    <source>
        <dbReference type="ARBA" id="ARBA00009183"/>
    </source>
</evidence>
<keyword evidence="2" id="KW-0285">Flavoprotein</keyword>
<evidence type="ECO:0000313" key="7">
    <source>
        <dbReference type="Proteomes" id="UP001215712"/>
    </source>
</evidence>
<dbReference type="Gene3D" id="3.50.50.60">
    <property type="entry name" value="FAD/NAD(P)-binding domain"/>
    <property type="match status" value="2"/>
</dbReference>
<reference evidence="6" key="2">
    <citation type="submission" date="2023-01" db="EMBL/GenBank/DDBJ databases">
        <authorList>
            <person name="Petersen C."/>
        </authorList>
    </citation>
    <scope>NUCLEOTIDE SEQUENCE</scope>
    <source>
        <strain evidence="6">IBT 17514</strain>
    </source>
</reference>
<evidence type="ECO:0000256" key="5">
    <source>
        <dbReference type="ARBA" id="ARBA00023002"/>
    </source>
</evidence>
<protein>
    <submittedName>
        <fullName evidence="6">Dimethylaniline monooxygenase</fullName>
    </submittedName>
</protein>
<gene>
    <name evidence="6" type="ORF">N7493_004455</name>
</gene>
<reference evidence="6" key="1">
    <citation type="journal article" date="2023" name="IMA Fungus">
        <title>Comparative genomic study of the Penicillium genus elucidates a diverse pangenome and 15 lateral gene transfer events.</title>
        <authorList>
            <person name="Petersen C."/>
            <person name="Sorensen T."/>
            <person name="Nielsen M.R."/>
            <person name="Sondergaard T.E."/>
            <person name="Sorensen J.L."/>
            <person name="Fitzpatrick D.A."/>
            <person name="Frisvad J.C."/>
            <person name="Nielsen K.L."/>
        </authorList>
    </citation>
    <scope>NUCLEOTIDE SEQUENCE</scope>
    <source>
        <strain evidence="6">IBT 17514</strain>
    </source>
</reference>
<proteinExistence type="inferred from homology"/>
<dbReference type="PRINTS" id="PR00370">
    <property type="entry name" value="FMOXYGENASE"/>
</dbReference>
<evidence type="ECO:0000256" key="3">
    <source>
        <dbReference type="ARBA" id="ARBA00022827"/>
    </source>
</evidence>
<organism evidence="6 7">
    <name type="scientific">Penicillium malachiteum</name>
    <dbReference type="NCBI Taxonomy" id="1324776"/>
    <lineage>
        <taxon>Eukaryota</taxon>
        <taxon>Fungi</taxon>
        <taxon>Dikarya</taxon>
        <taxon>Ascomycota</taxon>
        <taxon>Pezizomycotina</taxon>
        <taxon>Eurotiomycetes</taxon>
        <taxon>Eurotiomycetidae</taxon>
        <taxon>Eurotiales</taxon>
        <taxon>Aspergillaceae</taxon>
        <taxon>Penicillium</taxon>
    </lineage>
</organism>
<keyword evidence="4" id="KW-0521">NADP</keyword>
<dbReference type="InterPro" id="IPR050346">
    <property type="entry name" value="FMO-like"/>
</dbReference>
<dbReference type="InterPro" id="IPR000960">
    <property type="entry name" value="Flavin_mOase"/>
</dbReference>
<keyword evidence="5" id="KW-0560">Oxidoreductase</keyword>
<dbReference type="InterPro" id="IPR020946">
    <property type="entry name" value="Flavin_mOase-like"/>
</dbReference>
<dbReference type="Proteomes" id="UP001215712">
    <property type="component" value="Unassembled WGS sequence"/>
</dbReference>